<sequence length="340" mass="38776">MTISSKPQCLPLSLPVIDFSVPNLKPETPQWDSVRAQVRKALEDFGCFEALFDGASVELRKAVFEASQEVFDLPLETKLSAKSEKNRNNGYSGQVSGMPLFEGMGFDDVDNPEVVNKLTHKVWPQGNITFRFPSYTVLFMTNEVLSHNTVQSFAEKLIELNVKVRTMLMESFGLEKYVEEHLTSAKNRFHLFKYKGLDDNTEEDVGIDTHIDRHFLTILCQNDVVDGLEIRAKDGEEWFKAKPSQDSSYLVMVGASLHVLLNGRVHPPLHHVVITGKKDRYVAGLFLRPKEGLIINAPEEIVDDEHPRLYKPFNFEDYFKFTYIDTKKRDLPALKAYCAL</sequence>
<dbReference type="InterPro" id="IPR026992">
    <property type="entry name" value="DIOX_N"/>
</dbReference>
<organism evidence="5 6">
    <name type="scientific">Brassica napus</name>
    <name type="common">Rape</name>
    <dbReference type="NCBI Taxonomy" id="3708"/>
    <lineage>
        <taxon>Eukaryota</taxon>
        <taxon>Viridiplantae</taxon>
        <taxon>Streptophyta</taxon>
        <taxon>Embryophyta</taxon>
        <taxon>Tracheophyta</taxon>
        <taxon>Spermatophyta</taxon>
        <taxon>Magnoliopsida</taxon>
        <taxon>eudicotyledons</taxon>
        <taxon>Gunneridae</taxon>
        <taxon>Pentapetalae</taxon>
        <taxon>rosids</taxon>
        <taxon>malvids</taxon>
        <taxon>Brassicales</taxon>
        <taxon>Brassicaceae</taxon>
        <taxon>Brassiceae</taxon>
        <taxon>Brassica</taxon>
    </lineage>
</organism>
<keyword evidence="6" id="KW-1185">Reference proteome</keyword>
<dbReference type="Pfam" id="PF14226">
    <property type="entry name" value="DIOX_N"/>
    <property type="match status" value="1"/>
</dbReference>
<evidence type="ECO:0000256" key="2">
    <source>
        <dbReference type="ARBA" id="ARBA00023004"/>
    </source>
</evidence>
<evidence type="ECO:0000313" key="5">
    <source>
        <dbReference type="EMBL" id="KAH0927178.1"/>
    </source>
</evidence>
<dbReference type="InterPro" id="IPR027443">
    <property type="entry name" value="IPNS-like_sf"/>
</dbReference>
<dbReference type="PROSITE" id="PS51471">
    <property type="entry name" value="FE2OG_OXY"/>
    <property type="match status" value="1"/>
</dbReference>
<dbReference type="SUPFAM" id="SSF51197">
    <property type="entry name" value="Clavaminate synthase-like"/>
    <property type="match status" value="1"/>
</dbReference>
<accession>A0ABQ8DCV4</accession>
<comment type="similarity">
    <text evidence="3">Belongs to the iron/ascorbate-dependent oxidoreductase family.</text>
</comment>
<keyword evidence="2 3" id="KW-0408">Iron</keyword>
<gene>
    <name evidence="5" type="ORF">HID58_019434</name>
</gene>
<dbReference type="EMBL" id="JAGKQM010000005">
    <property type="protein sequence ID" value="KAH0927178.1"/>
    <property type="molecule type" value="Genomic_DNA"/>
</dbReference>
<name>A0ABQ8DCV4_BRANA</name>
<dbReference type="PANTHER" id="PTHR47990">
    <property type="entry name" value="2-OXOGLUTARATE (2OG) AND FE(II)-DEPENDENT OXYGENASE SUPERFAMILY PROTEIN-RELATED"/>
    <property type="match status" value="1"/>
</dbReference>
<keyword evidence="3" id="KW-0560">Oxidoreductase</keyword>
<dbReference type="InterPro" id="IPR005123">
    <property type="entry name" value="Oxoglu/Fe-dep_dioxygenase_dom"/>
</dbReference>
<dbReference type="Gene3D" id="2.60.120.330">
    <property type="entry name" value="B-lactam Antibiotic, Isopenicillin N Synthase, Chain"/>
    <property type="match status" value="1"/>
</dbReference>
<protein>
    <recommendedName>
        <fullName evidence="4">Fe2OG dioxygenase domain-containing protein</fullName>
    </recommendedName>
</protein>
<dbReference type="InterPro" id="IPR050231">
    <property type="entry name" value="Iron_ascorbate_oxido_reductase"/>
</dbReference>
<dbReference type="Proteomes" id="UP000824890">
    <property type="component" value="Unassembled WGS sequence"/>
</dbReference>
<dbReference type="InterPro" id="IPR044861">
    <property type="entry name" value="IPNS-like_FE2OG_OXY"/>
</dbReference>
<keyword evidence="1 3" id="KW-0479">Metal-binding</keyword>
<dbReference type="Pfam" id="PF03171">
    <property type="entry name" value="2OG-FeII_Oxy"/>
    <property type="match status" value="1"/>
</dbReference>
<proteinExistence type="inferred from homology"/>
<feature type="domain" description="Fe2OG dioxygenase" evidence="4">
    <location>
        <begin position="181"/>
        <end position="289"/>
    </location>
</feature>
<evidence type="ECO:0000313" key="6">
    <source>
        <dbReference type="Proteomes" id="UP000824890"/>
    </source>
</evidence>
<evidence type="ECO:0000256" key="1">
    <source>
        <dbReference type="ARBA" id="ARBA00022723"/>
    </source>
</evidence>
<evidence type="ECO:0000259" key="4">
    <source>
        <dbReference type="PROSITE" id="PS51471"/>
    </source>
</evidence>
<evidence type="ECO:0000256" key="3">
    <source>
        <dbReference type="RuleBase" id="RU003682"/>
    </source>
</evidence>
<comment type="caution">
    <text evidence="5">The sequence shown here is derived from an EMBL/GenBank/DDBJ whole genome shotgun (WGS) entry which is preliminary data.</text>
</comment>
<reference evidence="5 6" key="1">
    <citation type="submission" date="2021-05" db="EMBL/GenBank/DDBJ databases">
        <title>Genome Assembly of Synthetic Allotetraploid Brassica napus Reveals Homoeologous Exchanges between Subgenomes.</title>
        <authorList>
            <person name="Davis J.T."/>
        </authorList>
    </citation>
    <scope>NUCLEOTIDE SEQUENCE [LARGE SCALE GENOMIC DNA]</scope>
    <source>
        <strain evidence="6">cv. Da-Ae</strain>
        <tissue evidence="5">Seedling</tissue>
    </source>
</reference>